<name>A0AAD6Q3M1_9ROSI</name>
<reference evidence="16" key="1">
    <citation type="journal article" date="2023" name="Mol. Ecol. Resour.">
        <title>Chromosome-level genome assembly of a triploid poplar Populus alba 'Berolinensis'.</title>
        <authorList>
            <person name="Chen S."/>
            <person name="Yu Y."/>
            <person name="Wang X."/>
            <person name="Wang S."/>
            <person name="Zhang T."/>
            <person name="Zhou Y."/>
            <person name="He R."/>
            <person name="Meng N."/>
            <person name="Wang Y."/>
            <person name="Liu W."/>
            <person name="Liu Z."/>
            <person name="Liu J."/>
            <person name="Guo Q."/>
            <person name="Huang H."/>
            <person name="Sederoff R.R."/>
            <person name="Wang G."/>
            <person name="Qu G."/>
            <person name="Chen S."/>
        </authorList>
    </citation>
    <scope>NUCLEOTIDE SEQUENCE</scope>
    <source>
        <strain evidence="16">SC-2020</strain>
    </source>
</reference>
<proteinExistence type="inferred from homology"/>
<feature type="domain" description="Leucine-rich repeat-containing N-terminal plant-type" evidence="14">
    <location>
        <begin position="30"/>
        <end position="76"/>
    </location>
</feature>
<dbReference type="SUPFAM" id="SSF52047">
    <property type="entry name" value="RNI-like"/>
    <property type="match status" value="2"/>
</dbReference>
<organism evidence="16 17">
    <name type="scientific">Populus alba x Populus x berolinensis</name>
    <dbReference type="NCBI Taxonomy" id="444605"/>
    <lineage>
        <taxon>Eukaryota</taxon>
        <taxon>Viridiplantae</taxon>
        <taxon>Streptophyta</taxon>
        <taxon>Embryophyta</taxon>
        <taxon>Tracheophyta</taxon>
        <taxon>Spermatophyta</taxon>
        <taxon>Magnoliopsida</taxon>
        <taxon>eudicotyledons</taxon>
        <taxon>Gunneridae</taxon>
        <taxon>Pentapetalae</taxon>
        <taxon>rosids</taxon>
        <taxon>fabids</taxon>
        <taxon>Malpighiales</taxon>
        <taxon>Salicaceae</taxon>
        <taxon>Saliceae</taxon>
        <taxon>Populus</taxon>
    </lineage>
</organism>
<evidence type="ECO:0000256" key="8">
    <source>
        <dbReference type="ARBA" id="ARBA00022989"/>
    </source>
</evidence>
<dbReference type="FunFam" id="3.80.10.10:FF:000111">
    <property type="entry name" value="LRR receptor-like serine/threonine-protein kinase ERECTA"/>
    <property type="match status" value="1"/>
</dbReference>
<dbReference type="Pfam" id="PF00560">
    <property type="entry name" value="LRR_1"/>
    <property type="match status" value="7"/>
</dbReference>
<dbReference type="Pfam" id="PF13516">
    <property type="entry name" value="LRR_6"/>
    <property type="match status" value="1"/>
</dbReference>
<feature type="signal peptide" evidence="13">
    <location>
        <begin position="1"/>
        <end position="23"/>
    </location>
</feature>
<gene>
    <name evidence="16" type="ORF">NC653_028640</name>
</gene>
<dbReference type="AlphaFoldDB" id="A0AAD6Q3M1"/>
<evidence type="ECO:0000256" key="5">
    <source>
        <dbReference type="ARBA" id="ARBA00022692"/>
    </source>
</evidence>
<dbReference type="Pfam" id="PF12799">
    <property type="entry name" value="LRR_4"/>
    <property type="match status" value="1"/>
</dbReference>
<dbReference type="PROSITE" id="PS51450">
    <property type="entry name" value="LRR"/>
    <property type="match status" value="1"/>
</dbReference>
<keyword evidence="9 12" id="KW-0472">Membrane</keyword>
<accession>A0AAD6Q3M1</accession>
<evidence type="ECO:0000256" key="13">
    <source>
        <dbReference type="SAM" id="SignalP"/>
    </source>
</evidence>
<dbReference type="PANTHER" id="PTHR48061:SF46">
    <property type="entry name" value="LEUCINE-RICH REPEAT-CONTAINING N-TERMINAL PLANT-TYPE DOMAIN-CONTAINING PROTEIN"/>
    <property type="match status" value="1"/>
</dbReference>
<dbReference type="GO" id="GO:0005886">
    <property type="term" value="C:plasma membrane"/>
    <property type="evidence" value="ECO:0007669"/>
    <property type="project" value="UniProtKB-SubCell"/>
</dbReference>
<evidence type="ECO:0000256" key="12">
    <source>
        <dbReference type="SAM" id="Phobius"/>
    </source>
</evidence>
<dbReference type="InterPro" id="IPR025875">
    <property type="entry name" value="Leu-rich_rpt_4"/>
</dbReference>
<evidence type="ECO:0000259" key="14">
    <source>
        <dbReference type="Pfam" id="PF08263"/>
    </source>
</evidence>
<keyword evidence="4" id="KW-0433">Leucine-rich repeat</keyword>
<dbReference type="PANTHER" id="PTHR48061">
    <property type="entry name" value="LEUCINE-RICH REPEAT RECEPTOR PROTEIN KINASE EMS1-LIKE-RELATED"/>
    <property type="match status" value="1"/>
</dbReference>
<protein>
    <submittedName>
        <fullName evidence="16">Receptor-like protein Cf-9</fullName>
    </submittedName>
</protein>
<feature type="domain" description="Leucine-rich repeat and WD repeat-containing protein 1 LRR" evidence="15">
    <location>
        <begin position="777"/>
        <end position="872"/>
    </location>
</feature>
<evidence type="ECO:0000256" key="4">
    <source>
        <dbReference type="ARBA" id="ARBA00022614"/>
    </source>
</evidence>
<keyword evidence="3" id="KW-1003">Cell membrane</keyword>
<dbReference type="Proteomes" id="UP001164929">
    <property type="component" value="Chromosome 12"/>
</dbReference>
<keyword evidence="7" id="KW-0677">Repeat</keyword>
<evidence type="ECO:0000256" key="1">
    <source>
        <dbReference type="ARBA" id="ARBA00004251"/>
    </source>
</evidence>
<feature type="chain" id="PRO_5041924986" evidence="13">
    <location>
        <begin position="24"/>
        <end position="958"/>
    </location>
</feature>
<dbReference type="Pfam" id="PF13855">
    <property type="entry name" value="LRR_8"/>
    <property type="match status" value="2"/>
</dbReference>
<dbReference type="FunFam" id="3.80.10.10:FF:000470">
    <property type="entry name" value="LRR receptor-like serine/threonine-protein kinase RPK2"/>
    <property type="match status" value="1"/>
</dbReference>
<dbReference type="SUPFAM" id="SSF52058">
    <property type="entry name" value="L domain-like"/>
    <property type="match status" value="1"/>
</dbReference>
<evidence type="ECO:0000256" key="3">
    <source>
        <dbReference type="ARBA" id="ARBA00022475"/>
    </source>
</evidence>
<evidence type="ECO:0000256" key="7">
    <source>
        <dbReference type="ARBA" id="ARBA00022737"/>
    </source>
</evidence>
<keyword evidence="6 13" id="KW-0732">Signal</keyword>
<dbReference type="InterPro" id="IPR001611">
    <property type="entry name" value="Leu-rich_rpt"/>
</dbReference>
<feature type="transmembrane region" description="Helical" evidence="12">
    <location>
        <begin position="899"/>
        <end position="923"/>
    </location>
</feature>
<dbReference type="Pfam" id="PF08263">
    <property type="entry name" value="LRRNT_2"/>
    <property type="match status" value="1"/>
</dbReference>
<dbReference type="SMART" id="SM00365">
    <property type="entry name" value="LRR_SD22"/>
    <property type="match status" value="9"/>
</dbReference>
<evidence type="ECO:0000256" key="9">
    <source>
        <dbReference type="ARBA" id="ARBA00023136"/>
    </source>
</evidence>
<keyword evidence="5 12" id="KW-0812">Transmembrane</keyword>
<dbReference type="GO" id="GO:0051606">
    <property type="term" value="P:detection of stimulus"/>
    <property type="evidence" value="ECO:0007669"/>
    <property type="project" value="UniProtKB-ARBA"/>
</dbReference>
<dbReference type="Gene3D" id="3.80.10.10">
    <property type="entry name" value="Ribonuclease Inhibitor"/>
    <property type="match status" value="4"/>
</dbReference>
<evidence type="ECO:0000256" key="2">
    <source>
        <dbReference type="ARBA" id="ARBA00009592"/>
    </source>
</evidence>
<dbReference type="SMART" id="SM00369">
    <property type="entry name" value="LRR_TYP"/>
    <property type="match status" value="17"/>
</dbReference>
<dbReference type="EMBL" id="JAQIZT010000012">
    <property type="protein sequence ID" value="KAJ6976550.1"/>
    <property type="molecule type" value="Genomic_DNA"/>
</dbReference>
<dbReference type="Pfam" id="PF23211">
    <property type="entry name" value="LRR_LRWD1"/>
    <property type="match status" value="1"/>
</dbReference>
<comment type="caution">
    <text evidence="16">The sequence shown here is derived from an EMBL/GenBank/DDBJ whole genome shotgun (WGS) entry which is preliminary data.</text>
</comment>
<keyword evidence="8 12" id="KW-1133">Transmembrane helix</keyword>
<dbReference type="InterPro" id="IPR032675">
    <property type="entry name" value="LRR_dom_sf"/>
</dbReference>
<evidence type="ECO:0000259" key="15">
    <source>
        <dbReference type="Pfam" id="PF23211"/>
    </source>
</evidence>
<dbReference type="InterPro" id="IPR056363">
    <property type="entry name" value="LRR_LRWD1_dom"/>
</dbReference>
<sequence>MGFPPISSLSFILFLFHFHSTISSSHFCAPHQSLSLFQFKESFSINSSASERCQHPKTESWKEGTDCCSWDGVTCDLKTGHVTGLDLACSMLYGTLHSNSTLFSLHHLQKLDLSDNHFKSSHISSRFGQFSNLTLLNLNYSVFAGQVPSEITHLSKLVSLDLSDNDDLSLEPISFDKIVRNLTNLRELDLSQVNISLLVPSSLMNLSSSFSSLSLSNCGLQGKFPGNIFLLPNLESLDLSDNKGLIGSFPSSNLSNVLSHLGLSNTRISVYLENDLISNLKSLEYMSLRNSNIIKLDLSLLDNLTQLIFLDLSSNNFSGQIPSLFGNLTQLTSLDLSSNNFNGQIPSSLGNLTQLTSLDLSSNNFNGQIPSSLGNLTQLTSLDLSSNNFSGQIPSSLGNLTQLTSLDLSSNNFSGQIPSSLGNLVQLRSLFLSSNKLMGQVPDSLGSLVNLSYLSLSNNQLVGHIHSQLNTLSNLQFLFLYGNLFNGTIPSFLFALPSLQYLDLHNNNFIGNISELQHDSLRFLDLSNNHLRGPIPSSIFKQENLTTLILASNSNLTGEISSSICKLRFLLILDLSTNSLSGSVPQCLGNFSSMLLVLHLGMNNLQGTIPSTFSKDNSLEYLNLNGNELEGKIPPSIINCTMLQVIDLGNNKIEDTFPYFLETLPKLQILVLKSNKLQGFVKGSTAYNSFSKLRIFDISHNNFSGSLPIGYFNSLEAMMTSDHNMVYMMEKNYTGYVYSIEMTWKGVEIEFTKIRSTIRVLDLSNNNFTGEIPKVIGKLKALQQLNLSHNYLTGHIQSSLGNLTNLESLDLSSNLLTGRIPAQLWGLTFLAILNLSHNQLEGPIPSGQQFNTFDASSFEGNLGLCGSQVLKKCYGDEAPSLPPSSFDEGDDSTLFGEGFGWKAVTTGYGCGFVFGVATGYVVLRTKKPSWFFRMVEDKWNLQSKKTKKNGGRYGARRN</sequence>
<dbReference type="InterPro" id="IPR013210">
    <property type="entry name" value="LRR_N_plant-typ"/>
</dbReference>
<evidence type="ECO:0000313" key="17">
    <source>
        <dbReference type="Proteomes" id="UP001164929"/>
    </source>
</evidence>
<dbReference type="InterPro" id="IPR046956">
    <property type="entry name" value="RLP23-like"/>
</dbReference>
<comment type="similarity">
    <text evidence="2">Belongs to the RLP family.</text>
</comment>
<evidence type="ECO:0000256" key="10">
    <source>
        <dbReference type="ARBA" id="ARBA00023170"/>
    </source>
</evidence>
<dbReference type="InterPro" id="IPR003591">
    <property type="entry name" value="Leu-rich_rpt_typical-subtyp"/>
</dbReference>
<evidence type="ECO:0000256" key="11">
    <source>
        <dbReference type="ARBA" id="ARBA00023180"/>
    </source>
</evidence>
<dbReference type="PRINTS" id="PR00019">
    <property type="entry name" value="LEURICHRPT"/>
</dbReference>
<dbReference type="FunFam" id="3.80.10.10:FF:000095">
    <property type="entry name" value="LRR receptor-like serine/threonine-protein kinase GSO1"/>
    <property type="match status" value="2"/>
</dbReference>
<evidence type="ECO:0000256" key="6">
    <source>
        <dbReference type="ARBA" id="ARBA00022729"/>
    </source>
</evidence>
<comment type="subcellular location">
    <subcellularLocation>
        <location evidence="1">Cell membrane</location>
        <topology evidence="1">Single-pass type I membrane protein</topology>
    </subcellularLocation>
</comment>
<keyword evidence="17" id="KW-1185">Reference proteome</keyword>
<evidence type="ECO:0000313" key="16">
    <source>
        <dbReference type="EMBL" id="KAJ6976550.1"/>
    </source>
</evidence>
<keyword evidence="10 16" id="KW-0675">Receptor</keyword>
<keyword evidence="11" id="KW-0325">Glycoprotein</keyword>